<proteinExistence type="predicted"/>
<feature type="domain" description="Rhamnogalacturonase A/B/Epimerase-like pectate lyase" evidence="1">
    <location>
        <begin position="36"/>
        <end position="226"/>
    </location>
</feature>
<dbReference type="InterPro" id="IPR006626">
    <property type="entry name" value="PbH1"/>
</dbReference>
<dbReference type="Pfam" id="PF12708">
    <property type="entry name" value="Pect-lyase_RHGA_epim"/>
    <property type="match status" value="1"/>
</dbReference>
<accession>A0ABT7NLA9</accession>
<dbReference type="InterPro" id="IPR011050">
    <property type="entry name" value="Pectin_lyase_fold/virulence"/>
</dbReference>
<dbReference type="EMBL" id="JACAGK010000014">
    <property type="protein sequence ID" value="MDM1047941.1"/>
    <property type="molecule type" value="Genomic_DNA"/>
</dbReference>
<organism evidence="2 3">
    <name type="scientific">Sphingobacterium hotanense</name>
    <dbReference type="NCBI Taxonomy" id="649196"/>
    <lineage>
        <taxon>Bacteria</taxon>
        <taxon>Pseudomonadati</taxon>
        <taxon>Bacteroidota</taxon>
        <taxon>Sphingobacteriia</taxon>
        <taxon>Sphingobacteriales</taxon>
        <taxon>Sphingobacteriaceae</taxon>
        <taxon>Sphingobacterium</taxon>
    </lineage>
</organism>
<dbReference type="SMART" id="SM00710">
    <property type="entry name" value="PbH1"/>
    <property type="match status" value="8"/>
</dbReference>
<reference evidence="2" key="2">
    <citation type="journal article" date="2022" name="Sci. Total Environ.">
        <title>Prevalence, transmission, and molecular epidemiology of tet(X)-positive bacteria among humans, animals, and environmental niches in China: An epidemiological, and genomic-based study.</title>
        <authorList>
            <person name="Dong N."/>
            <person name="Zeng Y."/>
            <person name="Cai C."/>
            <person name="Sun C."/>
            <person name="Lu J."/>
            <person name="Liu C."/>
            <person name="Zhou H."/>
            <person name="Sun Q."/>
            <person name="Shu L."/>
            <person name="Wang H."/>
            <person name="Wang Y."/>
            <person name="Wang S."/>
            <person name="Wu C."/>
            <person name="Chan E.W."/>
            <person name="Chen G."/>
            <person name="Shen Z."/>
            <person name="Chen S."/>
            <person name="Zhang R."/>
        </authorList>
    </citation>
    <scope>NUCLEOTIDE SEQUENCE</scope>
    <source>
        <strain evidence="2">R1692</strain>
    </source>
</reference>
<name>A0ABT7NLA9_9SPHI</name>
<evidence type="ECO:0000259" key="1">
    <source>
        <dbReference type="Pfam" id="PF12708"/>
    </source>
</evidence>
<dbReference type="InterPro" id="IPR024535">
    <property type="entry name" value="RHGA/B-epi-like_pectate_lyase"/>
</dbReference>
<dbReference type="Gene3D" id="2.160.20.10">
    <property type="entry name" value="Single-stranded right-handed beta-helix, Pectin lyase-like"/>
    <property type="match status" value="1"/>
</dbReference>
<protein>
    <submittedName>
        <fullName evidence="2">Right-handed parallel beta-helix repeat-containing protein</fullName>
    </submittedName>
</protein>
<reference evidence="2" key="1">
    <citation type="submission" date="2020-06" db="EMBL/GenBank/DDBJ databases">
        <authorList>
            <person name="Dong N."/>
        </authorList>
    </citation>
    <scope>NUCLEOTIDE SEQUENCE</scope>
    <source>
        <strain evidence="2">R1692</strain>
    </source>
</reference>
<gene>
    <name evidence="2" type="ORF">HX018_06790</name>
</gene>
<keyword evidence="3" id="KW-1185">Reference proteome</keyword>
<dbReference type="RefSeq" id="WP_286650924.1">
    <property type="nucleotide sequence ID" value="NZ_JACAGK010000014.1"/>
</dbReference>
<evidence type="ECO:0000313" key="2">
    <source>
        <dbReference type="EMBL" id="MDM1047941.1"/>
    </source>
</evidence>
<dbReference type="Proteomes" id="UP001170954">
    <property type="component" value="Unassembled WGS sequence"/>
</dbReference>
<comment type="caution">
    <text evidence="2">The sequence shown here is derived from an EMBL/GenBank/DDBJ whole genome shotgun (WGS) entry which is preliminary data.</text>
</comment>
<dbReference type="SUPFAM" id="SSF51126">
    <property type="entry name" value="Pectin lyase-like"/>
    <property type="match status" value="1"/>
</dbReference>
<dbReference type="InterPro" id="IPR012334">
    <property type="entry name" value="Pectin_lyas_fold"/>
</dbReference>
<sequence>MKLKITLLSTLIIGILIVGFCEGYYHKLSGAQSEYVDVKIFGAVGDGKTDDTEAFRKAASTRKPILVKNTGKAYLVSGRIRLYNSIKGEGNPTIRMTDKVNRFVMPKKYAYGKYSIFHVGNYQSSSQLIIEGLTLDGGWNGRYKGSEFEAAIYIASSKNIIIRNNTIKNTLGDNILMYWYNSSFEKGTKNYCENITIENNVLDNPYRCNIALVSGKNIRINNNKITKLNDFVAAIDLEMDHWDKDGQVVQDVIIFGNTITSVKTKYVISTLGMRDGVSNITMKQNKIIGSMSEGGVGINFDAAYGPIRQVNILGNQIDADLFVRLTGTSGNKEIVIAENRSFTPSNHGVVVNGSYVDNLIVRNNQSVVSKNYYSNIILGKDVKRVSVHGNDFSSLNWSSLFFVQDIDQLDIYENNIKSKQAPIYFEPSGDNHMKNIKIYKNKTNSSTIYKSTRKLQKLNSY</sequence>
<evidence type="ECO:0000313" key="3">
    <source>
        <dbReference type="Proteomes" id="UP001170954"/>
    </source>
</evidence>